<feature type="compositionally biased region" description="Low complexity" evidence="1">
    <location>
        <begin position="264"/>
        <end position="273"/>
    </location>
</feature>
<dbReference type="OMA" id="HAHREMA"/>
<feature type="compositionally biased region" description="Low complexity" evidence="1">
    <location>
        <begin position="244"/>
        <end position="256"/>
    </location>
</feature>
<feature type="region of interest" description="Disordered" evidence="1">
    <location>
        <begin position="918"/>
        <end position="955"/>
    </location>
</feature>
<feature type="region of interest" description="Disordered" evidence="1">
    <location>
        <begin position="788"/>
        <end position="843"/>
    </location>
</feature>
<evidence type="ECO:0000256" key="1">
    <source>
        <dbReference type="SAM" id="MobiDB-lite"/>
    </source>
</evidence>
<dbReference type="Gene3D" id="1.10.20.10">
    <property type="entry name" value="Histone, subunit A"/>
    <property type="match status" value="1"/>
</dbReference>
<dbReference type="HOGENOM" id="CLU_010592_0_0_1"/>
<dbReference type="GeneID" id="63691087"/>
<evidence type="ECO:0000313" key="2">
    <source>
        <dbReference type="EMBL" id="EJU06368.1"/>
    </source>
</evidence>
<feature type="compositionally biased region" description="Polar residues" evidence="1">
    <location>
        <begin position="825"/>
        <end position="843"/>
    </location>
</feature>
<reference evidence="2 3" key="1">
    <citation type="journal article" date="2012" name="Science">
        <title>The Paleozoic origin of enzymatic lignin decomposition reconstructed from 31 fungal genomes.</title>
        <authorList>
            <person name="Floudas D."/>
            <person name="Binder M."/>
            <person name="Riley R."/>
            <person name="Barry K."/>
            <person name="Blanchette R.A."/>
            <person name="Henrissat B."/>
            <person name="Martinez A.T."/>
            <person name="Otillar R."/>
            <person name="Spatafora J.W."/>
            <person name="Yadav J.S."/>
            <person name="Aerts A."/>
            <person name="Benoit I."/>
            <person name="Boyd A."/>
            <person name="Carlson A."/>
            <person name="Copeland A."/>
            <person name="Coutinho P.M."/>
            <person name="de Vries R.P."/>
            <person name="Ferreira P."/>
            <person name="Findley K."/>
            <person name="Foster B."/>
            <person name="Gaskell J."/>
            <person name="Glotzer D."/>
            <person name="Gorecki P."/>
            <person name="Heitman J."/>
            <person name="Hesse C."/>
            <person name="Hori C."/>
            <person name="Igarashi K."/>
            <person name="Jurgens J.A."/>
            <person name="Kallen N."/>
            <person name="Kersten P."/>
            <person name="Kohler A."/>
            <person name="Kuees U."/>
            <person name="Kumar T.K.A."/>
            <person name="Kuo A."/>
            <person name="LaButti K."/>
            <person name="Larrondo L.F."/>
            <person name="Lindquist E."/>
            <person name="Ling A."/>
            <person name="Lombard V."/>
            <person name="Lucas S."/>
            <person name="Lundell T."/>
            <person name="Martin R."/>
            <person name="McLaughlin D.J."/>
            <person name="Morgenstern I."/>
            <person name="Morin E."/>
            <person name="Murat C."/>
            <person name="Nagy L.G."/>
            <person name="Nolan M."/>
            <person name="Ohm R.A."/>
            <person name="Patyshakuliyeva A."/>
            <person name="Rokas A."/>
            <person name="Ruiz-Duenas F.J."/>
            <person name="Sabat G."/>
            <person name="Salamov A."/>
            <person name="Samejima M."/>
            <person name="Schmutz J."/>
            <person name="Slot J.C."/>
            <person name="St John F."/>
            <person name="Stenlid J."/>
            <person name="Sun H."/>
            <person name="Sun S."/>
            <person name="Syed K."/>
            <person name="Tsang A."/>
            <person name="Wiebenga A."/>
            <person name="Young D."/>
            <person name="Pisabarro A."/>
            <person name="Eastwood D.C."/>
            <person name="Martin F."/>
            <person name="Cullen D."/>
            <person name="Grigoriev I.V."/>
            <person name="Hibbett D.S."/>
        </authorList>
    </citation>
    <scope>NUCLEOTIDE SEQUENCE [LARGE SCALE GENOMIC DNA]</scope>
    <source>
        <strain evidence="2 3">DJM-731 SS1</strain>
    </source>
</reference>
<feature type="compositionally biased region" description="Basic and acidic residues" evidence="1">
    <location>
        <begin position="981"/>
        <end position="998"/>
    </location>
</feature>
<dbReference type="STRING" id="1858805.M5GGZ9"/>
<accession>M5GGZ9</accession>
<feature type="region of interest" description="Disordered" evidence="1">
    <location>
        <begin position="226"/>
        <end position="305"/>
    </location>
</feature>
<dbReference type="GO" id="GO:0046982">
    <property type="term" value="F:protein heterodimerization activity"/>
    <property type="evidence" value="ECO:0007669"/>
    <property type="project" value="InterPro"/>
</dbReference>
<feature type="compositionally biased region" description="Pro residues" evidence="1">
    <location>
        <begin position="809"/>
        <end position="818"/>
    </location>
</feature>
<feature type="compositionally biased region" description="Polar residues" evidence="1">
    <location>
        <begin position="415"/>
        <end position="426"/>
    </location>
</feature>
<dbReference type="RefSeq" id="XP_040633262.1">
    <property type="nucleotide sequence ID" value="XM_040776025.1"/>
</dbReference>
<dbReference type="OrthoDB" id="5382203at2759"/>
<dbReference type="AlphaFoldDB" id="M5GGZ9"/>
<feature type="compositionally biased region" description="Low complexity" evidence="1">
    <location>
        <begin position="449"/>
        <end position="469"/>
    </location>
</feature>
<feature type="compositionally biased region" description="Polar residues" evidence="1">
    <location>
        <begin position="336"/>
        <end position="345"/>
    </location>
</feature>
<feature type="compositionally biased region" description="Polar residues" evidence="1">
    <location>
        <begin position="274"/>
        <end position="292"/>
    </location>
</feature>
<evidence type="ECO:0000313" key="3">
    <source>
        <dbReference type="Proteomes" id="UP000030653"/>
    </source>
</evidence>
<name>M5GGZ9_DACPD</name>
<organism evidence="2 3">
    <name type="scientific">Dacryopinax primogenitus (strain DJM 731)</name>
    <name type="common">Brown rot fungus</name>
    <dbReference type="NCBI Taxonomy" id="1858805"/>
    <lineage>
        <taxon>Eukaryota</taxon>
        <taxon>Fungi</taxon>
        <taxon>Dikarya</taxon>
        <taxon>Basidiomycota</taxon>
        <taxon>Agaricomycotina</taxon>
        <taxon>Dacrymycetes</taxon>
        <taxon>Dacrymycetales</taxon>
        <taxon>Dacrymycetaceae</taxon>
        <taxon>Dacryopinax</taxon>
    </lineage>
</organism>
<feature type="compositionally biased region" description="Polar residues" evidence="1">
    <location>
        <begin position="650"/>
        <end position="664"/>
    </location>
</feature>
<proteinExistence type="predicted"/>
<protein>
    <submittedName>
        <fullName evidence="2">Uncharacterized protein</fullName>
    </submittedName>
</protein>
<dbReference type="InterPro" id="IPR009072">
    <property type="entry name" value="Histone-fold"/>
</dbReference>
<feature type="compositionally biased region" description="Pro residues" evidence="1">
    <location>
        <begin position="526"/>
        <end position="559"/>
    </location>
</feature>
<gene>
    <name evidence="2" type="ORF">DACRYDRAFT_73794</name>
</gene>
<feature type="compositionally biased region" description="Low complexity" evidence="1">
    <location>
        <begin position="614"/>
        <end position="625"/>
    </location>
</feature>
<feature type="region of interest" description="Disordered" evidence="1">
    <location>
        <begin position="967"/>
        <end position="1010"/>
    </location>
</feature>
<dbReference type="Proteomes" id="UP000030653">
    <property type="component" value="Unassembled WGS sequence"/>
</dbReference>
<keyword evidence="3" id="KW-1185">Reference proteome</keyword>
<sequence length="1010" mass="108476">MSYPNGFEDAPTYLSGHMADVVLSEFRPTRIKPDALRCVNVLLDELLWSIIKSARSVNTDKLKQDGVLRVIPAALGKESVLEAEMELREYWKTSGDSREAYKDMRENPAQFPIAQVFDVLRLKCEANSSLGQAEEEDNLAVEKAEQRLYQAREAPPIEAFAPASLYLTAIIEHICGHIMSCVSRVVARDSSKTSASISDLYAALCEDQSLYNMAKGMNSFQNIEAQHRSTRVQRKGSLTGSLVSARSRAAAASPRPGYEPPSSSPTNTSNRTSGDSSSHSGVMPMLQTQVQPGPSPIRSPSDRKKVPVIYPQIVSSTVSATNGRPSMSVEHGASPVAQQSYQAQQPHRRSHSGMSEHGQRGGGFPFQTDPNMTSVDDGEGSEFEELMRTGSTMKVSLTPDRLRTFEVFAKDRNQRATTRVVTTQPAGQPPESGPFTAPVQQPALPSSLSNSYGGRPGSRPSTGGRSGSPVNDGYMTDSAVGSRRPNSRQTSRTRLEAIPQLPGQRTVQALQLDEYGGRQPAQGPWGQPPSAPAPVSMPAPTPAPAPAPVPQPQVQPPRPRPVERVAIPPRQQPPFLDGPPRKQNYSPGNIAPLYEETDSLAELDERPKPKSIVSPTSPTSDGPPTRVSKSARDLIAFLDEGPPEEPPHLSRSTSAAAGLDNNNPGLKKSASRGFMNSLKGFGRSGAADKASRSGSVGGTEEYNSLRGLVRRQKSSHTLASTAMNSSTVNIPPPSPVRPVPVRIVLDSKDSIPGMSSRYRDNSVGNGQRPTPPVLHRDVPAQDVHAAALPTPPASHESPPMRTFAAYPPGGSPRPPVPPQQRKITPINTAPNSPLSGNDEYNTAPYNTYTRVAIDKVAEQPIVVHSPQNGTPNGAPISIPASSEEQLALLQKLVQASGSIEECRLLVDSFMAQRGVKTDGAASLAPPPTASMPGTPVSVSKPLPPDPEEENKEKAAVDWLLSGDTEYSAAGEKVTHKLARPKSRDRAMGDRKKSRERMRTTSQHKTLVAPA</sequence>
<feature type="compositionally biased region" description="Polar residues" evidence="1">
    <location>
        <begin position="715"/>
        <end position="729"/>
    </location>
</feature>
<dbReference type="EMBL" id="JH795855">
    <property type="protein sequence ID" value="EJU06368.1"/>
    <property type="molecule type" value="Genomic_DNA"/>
</dbReference>
<feature type="region of interest" description="Disordered" evidence="1">
    <location>
        <begin position="317"/>
        <end position="381"/>
    </location>
</feature>
<feature type="region of interest" description="Disordered" evidence="1">
    <location>
        <begin position="415"/>
        <end position="775"/>
    </location>
</feature>